<dbReference type="PROSITE" id="PS51740">
    <property type="entry name" value="SPOVT_ABRB"/>
    <property type="match status" value="2"/>
</dbReference>
<dbReference type="InterPro" id="IPR035642">
    <property type="entry name" value="MraZ_N"/>
</dbReference>
<dbReference type="Gene3D" id="3.40.1550.20">
    <property type="entry name" value="Transcriptional regulator MraZ domain"/>
    <property type="match status" value="1"/>
</dbReference>
<evidence type="ECO:0000256" key="7">
    <source>
        <dbReference type="HAMAP-Rule" id="MF_01008"/>
    </source>
</evidence>
<evidence type="ECO:0000259" key="8">
    <source>
        <dbReference type="PROSITE" id="PS51740"/>
    </source>
</evidence>
<dbReference type="CDD" id="cd16321">
    <property type="entry name" value="MraZ_C"/>
    <property type="match status" value="1"/>
</dbReference>
<dbReference type="InterPro" id="IPR020603">
    <property type="entry name" value="MraZ_dom"/>
</dbReference>
<name>A0A2A5WR80_9GAMM</name>
<evidence type="ECO:0000256" key="3">
    <source>
        <dbReference type="ARBA" id="ARBA00022737"/>
    </source>
</evidence>
<accession>A0A2A5WR80</accession>
<feature type="domain" description="SpoVT-AbrB" evidence="8">
    <location>
        <begin position="5"/>
        <end position="52"/>
    </location>
</feature>
<keyword evidence="3" id="KW-0677">Repeat</keyword>
<dbReference type="InterPro" id="IPR037914">
    <property type="entry name" value="SpoVT-AbrB_sf"/>
</dbReference>
<keyword evidence="9" id="KW-0131">Cell cycle</keyword>
<evidence type="ECO:0000313" key="10">
    <source>
        <dbReference type="Proteomes" id="UP000219327"/>
    </source>
</evidence>
<dbReference type="InterPro" id="IPR007159">
    <property type="entry name" value="SpoVT-AbrB_dom"/>
</dbReference>
<evidence type="ECO:0000256" key="1">
    <source>
        <dbReference type="ARBA" id="ARBA00013860"/>
    </source>
</evidence>
<dbReference type="GO" id="GO:0005737">
    <property type="term" value="C:cytoplasm"/>
    <property type="evidence" value="ECO:0007669"/>
    <property type="project" value="UniProtKB-UniRule"/>
</dbReference>
<dbReference type="Pfam" id="PF02381">
    <property type="entry name" value="MraZ"/>
    <property type="match status" value="2"/>
</dbReference>
<dbReference type="EMBL" id="NTKD01000030">
    <property type="protein sequence ID" value="PDH39045.1"/>
    <property type="molecule type" value="Genomic_DNA"/>
</dbReference>
<keyword evidence="6 7" id="KW-0804">Transcription</keyword>
<dbReference type="CDD" id="cd16320">
    <property type="entry name" value="MraZ_N"/>
    <property type="match status" value="1"/>
</dbReference>
<keyword evidence="2 7" id="KW-0963">Cytoplasm</keyword>
<evidence type="ECO:0000256" key="4">
    <source>
        <dbReference type="ARBA" id="ARBA00023015"/>
    </source>
</evidence>
<evidence type="ECO:0000256" key="2">
    <source>
        <dbReference type="ARBA" id="ARBA00022490"/>
    </source>
</evidence>
<comment type="similarity">
    <text evidence="7">Belongs to the MraZ family.</text>
</comment>
<protein>
    <recommendedName>
        <fullName evidence="1 7">Transcriptional regulator MraZ</fullName>
    </recommendedName>
</protein>
<dbReference type="Proteomes" id="UP000219327">
    <property type="component" value="Unassembled WGS sequence"/>
</dbReference>
<dbReference type="PANTHER" id="PTHR34701">
    <property type="entry name" value="TRANSCRIPTIONAL REGULATOR MRAZ"/>
    <property type="match status" value="1"/>
</dbReference>
<dbReference type="GO" id="GO:0009295">
    <property type="term" value="C:nucleoid"/>
    <property type="evidence" value="ECO:0007669"/>
    <property type="project" value="UniProtKB-SubCell"/>
</dbReference>
<feature type="domain" description="SpoVT-AbrB" evidence="8">
    <location>
        <begin position="81"/>
        <end position="124"/>
    </location>
</feature>
<keyword evidence="9" id="KW-0132">Cell division</keyword>
<dbReference type="GO" id="GO:0003700">
    <property type="term" value="F:DNA-binding transcription factor activity"/>
    <property type="evidence" value="ECO:0007669"/>
    <property type="project" value="UniProtKB-UniRule"/>
</dbReference>
<dbReference type="SUPFAM" id="SSF89447">
    <property type="entry name" value="AbrB/MazE/MraZ-like"/>
    <property type="match status" value="1"/>
</dbReference>
<dbReference type="InterPro" id="IPR003444">
    <property type="entry name" value="MraZ"/>
</dbReference>
<comment type="caution">
    <text evidence="9">The sequence shown here is derived from an EMBL/GenBank/DDBJ whole genome shotgun (WGS) entry which is preliminary data.</text>
</comment>
<dbReference type="InterPro" id="IPR035644">
    <property type="entry name" value="MraZ_C"/>
</dbReference>
<dbReference type="GO" id="GO:2000143">
    <property type="term" value="P:negative regulation of DNA-templated transcription initiation"/>
    <property type="evidence" value="ECO:0007669"/>
    <property type="project" value="TreeGrafter"/>
</dbReference>
<dbReference type="GO" id="GO:0000976">
    <property type="term" value="F:transcription cis-regulatory region binding"/>
    <property type="evidence" value="ECO:0007669"/>
    <property type="project" value="TreeGrafter"/>
</dbReference>
<dbReference type="NCBIfam" id="TIGR00242">
    <property type="entry name" value="division/cell wall cluster transcriptional repressor MraZ"/>
    <property type="match status" value="1"/>
</dbReference>
<dbReference type="GO" id="GO:0051301">
    <property type="term" value="P:cell division"/>
    <property type="evidence" value="ECO:0007669"/>
    <property type="project" value="UniProtKB-KW"/>
</dbReference>
<dbReference type="InterPro" id="IPR038619">
    <property type="entry name" value="MraZ_sf"/>
</dbReference>
<dbReference type="HAMAP" id="MF_01008">
    <property type="entry name" value="MraZ"/>
    <property type="match status" value="1"/>
</dbReference>
<dbReference type="PANTHER" id="PTHR34701:SF1">
    <property type="entry name" value="TRANSCRIPTIONAL REGULATOR MRAZ"/>
    <property type="match status" value="1"/>
</dbReference>
<organism evidence="9 10">
    <name type="scientific">OM182 bacterium MED-G24</name>
    <dbReference type="NCBI Taxonomy" id="1986255"/>
    <lineage>
        <taxon>Bacteria</taxon>
        <taxon>Pseudomonadati</taxon>
        <taxon>Pseudomonadota</taxon>
        <taxon>Gammaproteobacteria</taxon>
        <taxon>OMG group</taxon>
        <taxon>OM182 clade</taxon>
    </lineage>
</organism>
<evidence type="ECO:0000256" key="6">
    <source>
        <dbReference type="ARBA" id="ARBA00023163"/>
    </source>
</evidence>
<comment type="subunit">
    <text evidence="7">Forms oligomers.</text>
</comment>
<comment type="subcellular location">
    <subcellularLocation>
        <location evidence="7">Cytoplasm</location>
        <location evidence="7">Nucleoid</location>
    </subcellularLocation>
</comment>
<dbReference type="AlphaFoldDB" id="A0A2A5WR80"/>
<sequence>MFRGVSHVTIDAKGRMAIPVRHRDQLMQHCNGEVVVTIDTEDNCLMLYPLPAWNDVERKIETLPTFDPAARRIQRLLIGHATDIQMDGSGRLLLPAPLREYALMDKKLVLLGQINKIEIWSESHWLERREGLIAQKDESGKEEKPDFLETLSL</sequence>
<keyword evidence="4 7" id="KW-0805">Transcription regulation</keyword>
<evidence type="ECO:0000313" key="9">
    <source>
        <dbReference type="EMBL" id="PDH39045.1"/>
    </source>
</evidence>
<gene>
    <name evidence="7" type="primary">mraZ</name>
    <name evidence="9" type="ORF">CNE99_06325</name>
</gene>
<keyword evidence="5 7" id="KW-0238">DNA-binding</keyword>
<proteinExistence type="inferred from homology"/>
<reference evidence="9 10" key="1">
    <citation type="submission" date="2017-08" db="EMBL/GenBank/DDBJ databases">
        <title>Fine stratification of microbial communities through a metagenomic profile of the photic zone.</title>
        <authorList>
            <person name="Haro-Moreno J.M."/>
            <person name="Lopez-Perez M."/>
            <person name="De La Torre J."/>
            <person name="Picazo A."/>
            <person name="Camacho A."/>
            <person name="Rodriguez-Valera F."/>
        </authorList>
    </citation>
    <scope>NUCLEOTIDE SEQUENCE [LARGE SCALE GENOMIC DNA]</scope>
    <source>
        <strain evidence="9">MED-G24</strain>
    </source>
</reference>
<evidence type="ECO:0000256" key="5">
    <source>
        <dbReference type="ARBA" id="ARBA00023125"/>
    </source>
</evidence>